<feature type="domain" description="Beta-lactamase-related" evidence="1">
    <location>
        <begin position="12"/>
        <end position="340"/>
    </location>
</feature>
<keyword evidence="3" id="KW-1185">Reference proteome</keyword>
<dbReference type="InterPro" id="IPR001466">
    <property type="entry name" value="Beta-lactam-related"/>
</dbReference>
<dbReference type="Gene3D" id="3.40.710.10">
    <property type="entry name" value="DD-peptidase/beta-lactamase superfamily"/>
    <property type="match status" value="1"/>
</dbReference>
<organism evidence="2 3">
    <name type="scientific">Cohnella cellulosilytica</name>
    <dbReference type="NCBI Taxonomy" id="986710"/>
    <lineage>
        <taxon>Bacteria</taxon>
        <taxon>Bacillati</taxon>
        <taxon>Bacillota</taxon>
        <taxon>Bacilli</taxon>
        <taxon>Bacillales</taxon>
        <taxon>Paenibacillaceae</taxon>
        <taxon>Cohnella</taxon>
    </lineage>
</organism>
<sequence>MRDIQHAMQTFLEEKVREGSERGLQLAVYYRGELIVDAFAGIADQASGTPVDGDTLFPVFSTTKGVAATVIHLLAERGQLDYDAKIGDIWPEFGVNGKEEALIRHALYHTTGIPHMPTGIGVADLSDWDKMCAEIARLTPQWPPGEHMEYHAITYGWILGEIARRVDGRAFSQILKEDICDPLGITDMYVGLPDGMEHRVALLEEPGFVPPSVDEDRPQAIPAWISPLHEWMNTPAARRACVPASNGIMSARSIARHYAALLPGGVDGVQLLPNSRMKLATAPLRLKDGVLLPRGMGYEVGQENSIIGPRLEAFGHGGYGGSIAFADPGQDLAVGFTKNLYSQNDAGSSIIGELKNRLGIA</sequence>
<gene>
    <name evidence="2" type="ORF">ACFQMJ_04455</name>
</gene>
<dbReference type="SUPFAM" id="SSF56601">
    <property type="entry name" value="beta-lactamase/transpeptidase-like"/>
    <property type="match status" value="1"/>
</dbReference>
<dbReference type="InterPro" id="IPR052907">
    <property type="entry name" value="Beta-lactamase/esterase"/>
</dbReference>
<keyword evidence="2" id="KW-0378">Hydrolase</keyword>
<evidence type="ECO:0000259" key="1">
    <source>
        <dbReference type="Pfam" id="PF00144"/>
    </source>
</evidence>
<evidence type="ECO:0000313" key="3">
    <source>
        <dbReference type="Proteomes" id="UP001596378"/>
    </source>
</evidence>
<reference evidence="3" key="1">
    <citation type="journal article" date="2019" name="Int. J. Syst. Evol. Microbiol.">
        <title>The Global Catalogue of Microorganisms (GCM) 10K type strain sequencing project: providing services to taxonomists for standard genome sequencing and annotation.</title>
        <authorList>
            <consortium name="The Broad Institute Genomics Platform"/>
            <consortium name="The Broad Institute Genome Sequencing Center for Infectious Disease"/>
            <person name="Wu L."/>
            <person name="Ma J."/>
        </authorList>
    </citation>
    <scope>NUCLEOTIDE SEQUENCE [LARGE SCALE GENOMIC DNA]</scope>
    <source>
        <strain evidence="3">KCTC 12907</strain>
    </source>
</reference>
<dbReference type="GO" id="GO:0016787">
    <property type="term" value="F:hydrolase activity"/>
    <property type="evidence" value="ECO:0007669"/>
    <property type="project" value="UniProtKB-KW"/>
</dbReference>
<name>A0ABW2F6G9_9BACL</name>
<dbReference type="EC" id="3.-.-.-" evidence="2"/>
<dbReference type="Pfam" id="PF00144">
    <property type="entry name" value="Beta-lactamase"/>
    <property type="match status" value="1"/>
</dbReference>
<evidence type="ECO:0000313" key="2">
    <source>
        <dbReference type="EMBL" id="MFC7147782.1"/>
    </source>
</evidence>
<comment type="caution">
    <text evidence="2">The sequence shown here is derived from an EMBL/GenBank/DDBJ whole genome shotgun (WGS) entry which is preliminary data.</text>
</comment>
<dbReference type="RefSeq" id="WP_378048083.1">
    <property type="nucleotide sequence ID" value="NZ_JBHMDN010000016.1"/>
</dbReference>
<dbReference type="EMBL" id="JBHTAI010000002">
    <property type="protein sequence ID" value="MFC7147782.1"/>
    <property type="molecule type" value="Genomic_DNA"/>
</dbReference>
<dbReference type="Proteomes" id="UP001596378">
    <property type="component" value="Unassembled WGS sequence"/>
</dbReference>
<dbReference type="InterPro" id="IPR012338">
    <property type="entry name" value="Beta-lactam/transpept-like"/>
</dbReference>
<dbReference type="PANTHER" id="PTHR43319">
    <property type="entry name" value="BETA-LACTAMASE-RELATED"/>
    <property type="match status" value="1"/>
</dbReference>
<accession>A0ABW2F6G9</accession>
<proteinExistence type="predicted"/>
<dbReference type="PANTHER" id="PTHR43319:SF3">
    <property type="entry name" value="BETA-LACTAMASE-RELATED DOMAIN-CONTAINING PROTEIN"/>
    <property type="match status" value="1"/>
</dbReference>
<protein>
    <submittedName>
        <fullName evidence="2">Serine hydrolase domain-containing protein</fullName>
        <ecNumber evidence="2">3.-.-.-</ecNumber>
    </submittedName>
</protein>